<dbReference type="EC" id="5.4.99.12" evidence="4"/>
<dbReference type="EMBL" id="SPIA01000001">
    <property type="protein sequence ID" value="TFH69364.1"/>
    <property type="molecule type" value="Genomic_DNA"/>
</dbReference>
<gene>
    <name evidence="4 9" type="primary">truA</name>
    <name evidence="9" type="ORF">E3W66_04010</name>
</gene>
<dbReference type="Gene3D" id="3.30.70.660">
    <property type="entry name" value="Pseudouridine synthase I, catalytic domain, C-terminal subdomain"/>
    <property type="match status" value="1"/>
</dbReference>
<evidence type="ECO:0000313" key="10">
    <source>
        <dbReference type="Proteomes" id="UP000298133"/>
    </source>
</evidence>
<keyword evidence="10" id="KW-1185">Reference proteome</keyword>
<evidence type="ECO:0000256" key="6">
    <source>
        <dbReference type="PIRSR" id="PIRSR001430-2"/>
    </source>
</evidence>
<keyword evidence="3 4" id="KW-0413">Isomerase</keyword>
<organism evidence="9 10">
    <name type="scientific">Gammaproteobacteria bacterium LSUCC0057</name>
    <dbReference type="NCBI Taxonomy" id="2559237"/>
    <lineage>
        <taxon>Bacteria</taxon>
        <taxon>Pseudomonadati</taxon>
        <taxon>Pseudomonadota</taxon>
        <taxon>Gammaproteobacteria</taxon>
        <taxon>Cellvibrionales</taxon>
        <taxon>Porticoccaceae</taxon>
        <taxon>SAR92 clade</taxon>
    </lineage>
</organism>
<dbReference type="Proteomes" id="UP000298133">
    <property type="component" value="Unassembled WGS sequence"/>
</dbReference>
<dbReference type="PANTHER" id="PTHR11142">
    <property type="entry name" value="PSEUDOURIDYLATE SYNTHASE"/>
    <property type="match status" value="1"/>
</dbReference>
<evidence type="ECO:0000256" key="3">
    <source>
        <dbReference type="ARBA" id="ARBA00023235"/>
    </source>
</evidence>
<dbReference type="InterPro" id="IPR001406">
    <property type="entry name" value="PsdUridine_synth_TruA"/>
</dbReference>
<evidence type="ECO:0000256" key="4">
    <source>
        <dbReference type="HAMAP-Rule" id="MF_00171"/>
    </source>
</evidence>
<evidence type="ECO:0000256" key="7">
    <source>
        <dbReference type="RuleBase" id="RU003792"/>
    </source>
</evidence>
<dbReference type="AlphaFoldDB" id="A0A4Y8UNU8"/>
<dbReference type="GO" id="GO:0003723">
    <property type="term" value="F:RNA binding"/>
    <property type="evidence" value="ECO:0007669"/>
    <property type="project" value="InterPro"/>
</dbReference>
<proteinExistence type="inferred from homology"/>
<reference evidence="9 10" key="1">
    <citation type="submission" date="2019-03" db="EMBL/GenBank/DDBJ databases">
        <title>Draft genome of Gammaproteobacteria bacterium LSUCC0057, a member of the SAR92 clade.</title>
        <authorList>
            <person name="Lanclos V.C."/>
            <person name="Doiron C."/>
            <person name="Henson M.W."/>
            <person name="Thrash J.C."/>
        </authorList>
    </citation>
    <scope>NUCLEOTIDE SEQUENCE [LARGE SCALE GENOMIC DNA]</scope>
    <source>
        <strain evidence="9 10">LSUCC0057</strain>
    </source>
</reference>
<dbReference type="PIRSF" id="PIRSF001430">
    <property type="entry name" value="tRNA_psdUrid_synth"/>
    <property type="match status" value="1"/>
</dbReference>
<evidence type="ECO:0000313" key="9">
    <source>
        <dbReference type="EMBL" id="TFH69364.1"/>
    </source>
</evidence>
<dbReference type="HAMAP" id="MF_00171">
    <property type="entry name" value="TruA"/>
    <property type="match status" value="1"/>
</dbReference>
<dbReference type="GO" id="GO:0031119">
    <property type="term" value="P:tRNA pseudouridine synthesis"/>
    <property type="evidence" value="ECO:0007669"/>
    <property type="project" value="UniProtKB-UniRule"/>
</dbReference>
<comment type="caution">
    <text evidence="4">Lacks conserved residue(s) required for the propagation of feature annotation.</text>
</comment>
<dbReference type="GO" id="GO:0160147">
    <property type="term" value="F:tRNA pseudouridine(38-40) synthase activity"/>
    <property type="evidence" value="ECO:0007669"/>
    <property type="project" value="UniProtKB-EC"/>
</dbReference>
<dbReference type="OrthoDB" id="9811823at2"/>
<evidence type="ECO:0000256" key="1">
    <source>
        <dbReference type="ARBA" id="ARBA00009375"/>
    </source>
</evidence>
<dbReference type="FunFam" id="3.30.70.580:FF:000001">
    <property type="entry name" value="tRNA pseudouridine synthase A"/>
    <property type="match status" value="1"/>
</dbReference>
<dbReference type="Gene3D" id="3.30.70.580">
    <property type="entry name" value="Pseudouridine synthase I, catalytic domain, N-terminal subdomain"/>
    <property type="match status" value="1"/>
</dbReference>
<dbReference type="InterPro" id="IPR020097">
    <property type="entry name" value="PsdUridine_synth_TruA_a/b_dom"/>
</dbReference>
<keyword evidence="2 4" id="KW-0819">tRNA processing</keyword>
<evidence type="ECO:0000259" key="8">
    <source>
        <dbReference type="Pfam" id="PF01416"/>
    </source>
</evidence>
<feature type="domain" description="Pseudouridine synthase I TruA alpha/beta" evidence="8">
    <location>
        <begin position="10"/>
        <end position="107"/>
    </location>
</feature>
<dbReference type="NCBIfam" id="TIGR00071">
    <property type="entry name" value="hisT_truA"/>
    <property type="match status" value="1"/>
</dbReference>
<dbReference type="SUPFAM" id="SSF55120">
    <property type="entry name" value="Pseudouridine synthase"/>
    <property type="match status" value="1"/>
</dbReference>
<sequence length="281" mass="30055">MAAGCQRWAAVVSYNGANYCGFQRQKHSPSVQQSLEQALSSIANQPVVTLCAGRTDSGVHATGQVVHWDSAAPRTARNWLAGANRLLPDDIAISWVGQVDEHFHARFSAHSRTYRYCIVVSPTRPAVLADGLTWVRGELDVAAMREALPALLGEQDFTAVRGAGCQSHTPFREVRAVELSECGQLLVLEITANAFLLHMVRNIVGALLWVGSGKRPPSWLAQLLAGRDRCAGAPTASGRGLYLVEVGYPAACGLPQLPRGPVWLPVAANSGKAGERRDSGG</sequence>
<accession>A0A4Y8UNU8</accession>
<comment type="similarity">
    <text evidence="1 4 7">Belongs to the tRNA pseudouridine synthase TruA family.</text>
</comment>
<dbReference type="InterPro" id="IPR020103">
    <property type="entry name" value="PsdUridine_synth_cat_dom_sf"/>
</dbReference>
<dbReference type="InterPro" id="IPR020095">
    <property type="entry name" value="PsdUridine_synth_TruA_C"/>
</dbReference>
<feature type="active site" description="Nucleophile" evidence="4 5">
    <location>
        <position position="56"/>
    </location>
</feature>
<protein>
    <recommendedName>
        <fullName evidence="4">tRNA pseudouridine synthase A</fullName>
        <ecNumber evidence="4">5.4.99.12</ecNumber>
    </recommendedName>
    <alternativeName>
        <fullName evidence="4">tRNA pseudouridine(38-40) synthase</fullName>
    </alternativeName>
    <alternativeName>
        <fullName evidence="4">tRNA pseudouridylate synthase I</fullName>
    </alternativeName>
    <alternativeName>
        <fullName evidence="4">tRNA-uridine isomerase I</fullName>
    </alternativeName>
</protein>
<evidence type="ECO:0000256" key="2">
    <source>
        <dbReference type="ARBA" id="ARBA00022694"/>
    </source>
</evidence>
<comment type="catalytic activity">
    <reaction evidence="4 7">
        <text>uridine(38/39/40) in tRNA = pseudouridine(38/39/40) in tRNA</text>
        <dbReference type="Rhea" id="RHEA:22376"/>
        <dbReference type="Rhea" id="RHEA-COMP:10085"/>
        <dbReference type="Rhea" id="RHEA-COMP:10087"/>
        <dbReference type="ChEBI" id="CHEBI:65314"/>
        <dbReference type="ChEBI" id="CHEBI:65315"/>
        <dbReference type="EC" id="5.4.99.12"/>
    </reaction>
</comment>
<comment type="function">
    <text evidence="4">Formation of pseudouridine at positions 38, 39 and 40 in the anticodon stem and loop of transfer RNAs.</text>
</comment>
<evidence type="ECO:0000256" key="5">
    <source>
        <dbReference type="PIRSR" id="PIRSR001430-1"/>
    </source>
</evidence>
<dbReference type="Pfam" id="PF01416">
    <property type="entry name" value="PseudoU_synth_1"/>
    <property type="match status" value="2"/>
</dbReference>
<comment type="caution">
    <text evidence="9">The sequence shown here is derived from an EMBL/GenBank/DDBJ whole genome shotgun (WGS) entry which is preliminary data.</text>
</comment>
<dbReference type="PANTHER" id="PTHR11142:SF0">
    <property type="entry name" value="TRNA PSEUDOURIDINE SYNTHASE-LIKE 1"/>
    <property type="match status" value="1"/>
</dbReference>
<feature type="binding site" evidence="4 6">
    <location>
        <position position="114"/>
    </location>
    <ligand>
        <name>substrate</name>
    </ligand>
</feature>
<comment type="subunit">
    <text evidence="4">Homodimer.</text>
</comment>
<dbReference type="InterPro" id="IPR020094">
    <property type="entry name" value="TruA/RsuA/RluB/E/F_N"/>
</dbReference>
<dbReference type="CDD" id="cd02570">
    <property type="entry name" value="PseudoU_synth_EcTruA"/>
    <property type="match status" value="1"/>
</dbReference>
<name>A0A4Y8UNU8_9GAMM</name>
<feature type="domain" description="Pseudouridine synthase I TruA alpha/beta" evidence="8">
    <location>
        <begin position="150"/>
        <end position="249"/>
    </location>
</feature>